<dbReference type="AlphaFoldDB" id="A0A8T4H7E3"/>
<proteinExistence type="predicted"/>
<comment type="caution">
    <text evidence="1">The sequence shown here is derived from an EMBL/GenBank/DDBJ whole genome shotgun (WGS) entry which is preliminary data.</text>
</comment>
<sequence length="262" mass="30184">MKINKYISILCLLLSVGCESKLNFDLPDRGRIDKPILLQTVKDVDGRLIEQFSYNPDNTLAQVILKGFDHYKLIYKDSLLTNFNAYECRYNAQNQLISVTGPGFVQAYINYFPNSIQIIQEIETIVPTTEPKAVDTLNIVFDARGRINSATLMPRNLAYSYNFDENISPYIGIRKTLIPLLLMYPIAEISPQLISLWQSNNLLRYAMQSTISQAGIEQVERTDFTYRFNHPHYDIPTSVTQHGPQSYTRYYEYSMPHASEKL</sequence>
<dbReference type="PROSITE" id="PS51257">
    <property type="entry name" value="PROKAR_LIPOPROTEIN"/>
    <property type="match status" value="1"/>
</dbReference>
<name>A0A8T4H7E3_9SPHI</name>
<accession>A0A8T4H7E3</accession>
<evidence type="ECO:0000313" key="2">
    <source>
        <dbReference type="Proteomes" id="UP000679691"/>
    </source>
</evidence>
<evidence type="ECO:0000313" key="1">
    <source>
        <dbReference type="EMBL" id="MBP3942769.1"/>
    </source>
</evidence>
<gene>
    <name evidence="1" type="ORF">J5U18_04190</name>
</gene>
<keyword evidence="2" id="KW-1185">Reference proteome</keyword>
<organism evidence="1 2">
    <name type="scientific">Rhinopithecimicrobium faecis</name>
    <dbReference type="NCBI Taxonomy" id="2820698"/>
    <lineage>
        <taxon>Bacteria</taxon>
        <taxon>Pseudomonadati</taxon>
        <taxon>Bacteroidota</taxon>
        <taxon>Sphingobacteriia</taxon>
        <taxon>Sphingobacteriales</taxon>
        <taxon>Sphingobacteriaceae</taxon>
        <taxon>Rhinopithecimicrobium</taxon>
    </lineage>
</organism>
<dbReference type="RefSeq" id="WP_353546255.1">
    <property type="nucleotide sequence ID" value="NZ_JAGKSB010000004.1"/>
</dbReference>
<dbReference type="Proteomes" id="UP000679691">
    <property type="component" value="Unassembled WGS sequence"/>
</dbReference>
<protein>
    <submittedName>
        <fullName evidence="1">Uncharacterized protein</fullName>
    </submittedName>
</protein>
<reference evidence="1" key="1">
    <citation type="submission" date="2021-03" db="EMBL/GenBank/DDBJ databases">
        <authorList>
            <person name="Lu T."/>
            <person name="Wang Q."/>
            <person name="Han X."/>
        </authorList>
    </citation>
    <scope>NUCLEOTIDE SEQUENCE</scope>
    <source>
        <strain evidence="1">WQ 2009</strain>
    </source>
</reference>
<dbReference type="EMBL" id="JAGKSB010000004">
    <property type="protein sequence ID" value="MBP3942769.1"/>
    <property type="molecule type" value="Genomic_DNA"/>
</dbReference>